<evidence type="ECO:0000313" key="1">
    <source>
        <dbReference type="EMBL" id="GFD57116.1"/>
    </source>
</evidence>
<protein>
    <submittedName>
        <fullName evidence="1">Uncharacterized protein</fullName>
    </submittedName>
</protein>
<proteinExistence type="predicted"/>
<feature type="non-terminal residue" evidence="1">
    <location>
        <position position="56"/>
    </location>
</feature>
<name>A0A699XGY1_TANCI</name>
<organism evidence="1">
    <name type="scientific">Tanacetum cinerariifolium</name>
    <name type="common">Dalmatian daisy</name>
    <name type="synonym">Chrysanthemum cinerariifolium</name>
    <dbReference type="NCBI Taxonomy" id="118510"/>
    <lineage>
        <taxon>Eukaryota</taxon>
        <taxon>Viridiplantae</taxon>
        <taxon>Streptophyta</taxon>
        <taxon>Embryophyta</taxon>
        <taxon>Tracheophyta</taxon>
        <taxon>Spermatophyta</taxon>
        <taxon>Magnoliopsida</taxon>
        <taxon>eudicotyledons</taxon>
        <taxon>Gunneridae</taxon>
        <taxon>Pentapetalae</taxon>
        <taxon>asterids</taxon>
        <taxon>campanulids</taxon>
        <taxon>Asterales</taxon>
        <taxon>Asteraceae</taxon>
        <taxon>Asteroideae</taxon>
        <taxon>Anthemideae</taxon>
        <taxon>Anthemidinae</taxon>
        <taxon>Tanacetum</taxon>
    </lineage>
</organism>
<gene>
    <name evidence="1" type="ORF">Tci_929085</name>
</gene>
<reference evidence="1" key="1">
    <citation type="journal article" date="2019" name="Sci. Rep.">
        <title>Draft genome of Tanacetum cinerariifolium, the natural source of mosquito coil.</title>
        <authorList>
            <person name="Yamashiro T."/>
            <person name="Shiraishi A."/>
            <person name="Satake H."/>
            <person name="Nakayama K."/>
        </authorList>
    </citation>
    <scope>NUCLEOTIDE SEQUENCE</scope>
</reference>
<dbReference type="EMBL" id="BKCJ011837148">
    <property type="protein sequence ID" value="GFD57116.1"/>
    <property type="molecule type" value="Genomic_DNA"/>
</dbReference>
<comment type="caution">
    <text evidence="1">The sequence shown here is derived from an EMBL/GenBank/DDBJ whole genome shotgun (WGS) entry which is preliminary data.</text>
</comment>
<accession>A0A699XGY1</accession>
<dbReference type="AlphaFoldDB" id="A0A699XGY1"/>
<sequence length="56" mass="6660">MFMEEIMKIHTEFREEVSTLHQIIKDLQADEARAVDDFLWEIEQYLEGVNVMDDAS</sequence>